<feature type="region of interest" description="Disordered" evidence="1">
    <location>
        <begin position="40"/>
        <end position="80"/>
    </location>
</feature>
<accession>G3AP32</accession>
<organism evidence="3">
    <name type="scientific">Spathaspora passalidarum (strain NRRL Y-27907 / 11-Y1)</name>
    <dbReference type="NCBI Taxonomy" id="619300"/>
    <lineage>
        <taxon>Eukaryota</taxon>
        <taxon>Fungi</taxon>
        <taxon>Dikarya</taxon>
        <taxon>Ascomycota</taxon>
        <taxon>Saccharomycotina</taxon>
        <taxon>Pichiomycetes</taxon>
        <taxon>Debaryomycetaceae</taxon>
        <taxon>Spathaspora</taxon>
    </lineage>
</organism>
<keyword evidence="3" id="KW-1185">Reference proteome</keyword>
<reference evidence="2 3" key="1">
    <citation type="journal article" date="2011" name="Proc. Natl. Acad. Sci. U.S.A.">
        <title>Comparative genomics of xylose-fermenting fungi for enhanced biofuel production.</title>
        <authorList>
            <person name="Wohlbach D.J."/>
            <person name="Kuo A."/>
            <person name="Sato T.K."/>
            <person name="Potts K.M."/>
            <person name="Salamov A.A."/>
            <person name="LaButti K.M."/>
            <person name="Sun H."/>
            <person name="Clum A."/>
            <person name="Pangilinan J.L."/>
            <person name="Lindquist E.A."/>
            <person name="Lucas S."/>
            <person name="Lapidus A."/>
            <person name="Jin M."/>
            <person name="Gunawan C."/>
            <person name="Balan V."/>
            <person name="Dale B.E."/>
            <person name="Jeffries T.W."/>
            <person name="Zinkel R."/>
            <person name="Barry K.W."/>
            <person name="Grigoriev I.V."/>
            <person name="Gasch A.P."/>
        </authorList>
    </citation>
    <scope>NUCLEOTIDE SEQUENCE [LARGE SCALE GENOMIC DNA]</scope>
    <source>
        <strain evidence="3">NRRL Y-27907 / 11-Y1</strain>
    </source>
</reference>
<proteinExistence type="predicted"/>
<evidence type="ECO:0000313" key="3">
    <source>
        <dbReference type="Proteomes" id="UP000000709"/>
    </source>
</evidence>
<dbReference type="InParanoid" id="G3AP32"/>
<evidence type="ECO:0000313" key="2">
    <source>
        <dbReference type="EMBL" id="EGW32063.1"/>
    </source>
</evidence>
<dbReference type="Proteomes" id="UP000000709">
    <property type="component" value="Unassembled WGS sequence"/>
</dbReference>
<feature type="region of interest" description="Disordered" evidence="1">
    <location>
        <begin position="439"/>
        <end position="722"/>
    </location>
</feature>
<feature type="compositionally biased region" description="Polar residues" evidence="1">
    <location>
        <begin position="462"/>
        <end position="473"/>
    </location>
</feature>
<dbReference type="RefSeq" id="XP_007375339.1">
    <property type="nucleotide sequence ID" value="XM_007375277.1"/>
</dbReference>
<feature type="compositionally biased region" description="Basic and acidic residues" evidence="1">
    <location>
        <begin position="584"/>
        <end position="620"/>
    </location>
</feature>
<feature type="compositionally biased region" description="Basic residues" evidence="1">
    <location>
        <begin position="904"/>
        <end position="914"/>
    </location>
</feature>
<dbReference type="GeneID" id="18875115"/>
<dbReference type="AlphaFoldDB" id="G3AP32"/>
<feature type="compositionally biased region" description="Low complexity" evidence="1">
    <location>
        <begin position="807"/>
        <end position="817"/>
    </location>
</feature>
<protein>
    <submittedName>
        <fullName evidence="2">Uncharacterized protein</fullName>
    </submittedName>
</protein>
<feature type="compositionally biased region" description="Low complexity" evidence="1">
    <location>
        <begin position="835"/>
        <end position="854"/>
    </location>
</feature>
<dbReference type="HOGENOM" id="CLU_309086_0_0_1"/>
<name>G3AP32_SPAPN</name>
<feature type="region of interest" description="Disordered" evidence="1">
    <location>
        <begin position="778"/>
        <end position="954"/>
    </location>
</feature>
<feature type="compositionally biased region" description="Low complexity" evidence="1">
    <location>
        <begin position="864"/>
        <end position="876"/>
    </location>
</feature>
<feature type="compositionally biased region" description="Polar residues" evidence="1">
    <location>
        <begin position="560"/>
        <end position="578"/>
    </location>
</feature>
<feature type="compositionally biased region" description="Polar residues" evidence="1">
    <location>
        <begin position="674"/>
        <end position="685"/>
    </location>
</feature>
<sequence length="954" mass="105705">MNGLEYLTGDGDTSPKSKPPPAKSNVITVPVVSSVVFPTTTNPTTTVDPGANTTNDNTNTNQTLTASANGTSNGTAPVTPKDDTTVTAPNNGAATISNQSSPALNQTISNQISTPPTSSEVSTIANTSANVSNTVSQEVEDPAVKNTRLLKEASELFAYWKDEINKTFIPAYAKEPVPSGISPQQWLKYISVGLRHFRGVSAYFRDPEHFELKERCVMNLGITNAYGNIEQYRKLLELLDDTFVIHLFNVGPQFIEALERQLGGKNARMKDILEFLDKNKPLVVVEQVIERKLVSFWSNLESKLGSACEILKFFGQQETQWNRLQIDPESKEDDIIDEFLNKVLPFQFKVVFRCLKGTNYLPVQKQYCKILAEEYHKWKSNKKEYVVIKYKTISGRISVPAHSINVNANKQLQFLSAPPNSNYKPGPNTYIRSQEFQEPEALPAKPVTSKSANKPANKKQFPVTSTPADSPNMSKVAAPTPIAMTYPTSGQAQEPDHAQSRTSPTTPAAPAPRGPRNSISSPDSQAKAASWNHINSVVDYSRPSSPPLKKSRPETDSYRPGQQTSNNYASKTTGSYTRGNGEYNDTRGNIRSDHYDSKTYEYVKPRSDSRTSDRLFDNRSFDSWLSDNRSFDDRVSDNRFDNRLSDRSYSDNYRPNGRSDGRFDETRTIDRYQPNRNITHAQNTSTDHRPNTNPPRKRPYSEDDDSNHLPARPTVPTIHPDRLKQVPSQVAPKADKFQSAAEFIQLAMSRKSSNSGEEYDAVDPNTVAISNARVFGSAPRRNSIYNPPADRRNSTASNGGERRIDNNSRQNSRSDNSYENTFPSRNNDDDTNHPNNSRNQNGNGNVNSNSNSNGNGHGSDDYTYDSSVSSNTTPSSRGNQHSNGDPRDCSGSNRGRRGSDQQRARSRNSAKGRARNGNSAKGRRGGGNRGGYSSNDSRPTLHDLLKSGGRLPND</sequence>
<dbReference type="KEGG" id="spaa:SPAPADRAFT_66727"/>
<dbReference type="EMBL" id="GL996502">
    <property type="protein sequence ID" value="EGW32063.1"/>
    <property type="molecule type" value="Genomic_DNA"/>
</dbReference>
<feature type="compositionally biased region" description="Basic and acidic residues" evidence="1">
    <location>
        <begin position="657"/>
        <end position="670"/>
    </location>
</feature>
<evidence type="ECO:0000256" key="1">
    <source>
        <dbReference type="SAM" id="MobiDB-lite"/>
    </source>
</evidence>
<feature type="compositionally biased region" description="Low complexity" evidence="1">
    <location>
        <begin position="40"/>
        <end position="65"/>
    </location>
</feature>
<gene>
    <name evidence="2" type="ORF">SPAPADRAFT_66727</name>
</gene>
<feature type="compositionally biased region" description="Basic and acidic residues" evidence="1">
    <location>
        <begin position="629"/>
        <end position="649"/>
    </location>
</feature>
<dbReference type="OrthoDB" id="4026634at2759"/>
<feature type="region of interest" description="Disordered" evidence="1">
    <location>
        <begin position="1"/>
        <end position="25"/>
    </location>
</feature>
<feature type="compositionally biased region" description="Polar residues" evidence="1">
    <location>
        <begin position="66"/>
        <end position="76"/>
    </location>
</feature>